<feature type="transmembrane region" description="Helical" evidence="1">
    <location>
        <begin position="275"/>
        <end position="293"/>
    </location>
</feature>
<protein>
    <recommendedName>
        <fullName evidence="4">Acyltransferase 3 domain-containing protein</fullName>
    </recommendedName>
</protein>
<proteinExistence type="predicted"/>
<sequence>MSQRDVKADIFKGLLVVGMIFAHVLQFFGDMNLYPASKIISDYANIITFTGFVFCFGYVIDIAYMGRSFKEVWRKIIISAFRILIAFYISGISYRLFIDKRQPNMNNILKIITLSDIPGYSEFLLSFALYVFFVVLLFKPIKMLLHNRMVFWIVFFTLFLTTFIPYDKIKINQLGLLIGITKFYAFPVLQYMPFFILGMYFHKYKIGFNIKFFFGSLLLSGISIVSIIKNGGALPGRFPPTIMWLILPAFALYMYYLLSSFLSKSSMLVGALQPIGKNSLVYLILSNIIIFAVKSTNIIILVSTLQGLLYSVLLMLMIRYLIRFSRA</sequence>
<evidence type="ECO:0000256" key="1">
    <source>
        <dbReference type="SAM" id="Phobius"/>
    </source>
</evidence>
<keyword evidence="1" id="KW-0812">Transmembrane</keyword>
<feature type="transmembrane region" description="Helical" evidence="1">
    <location>
        <begin position="117"/>
        <end position="138"/>
    </location>
</feature>
<feature type="transmembrane region" description="Helical" evidence="1">
    <location>
        <begin position="178"/>
        <end position="200"/>
    </location>
</feature>
<keyword evidence="3" id="KW-1185">Reference proteome</keyword>
<dbReference type="KEGG" id="cthd:CDO33_11025"/>
<feature type="transmembrane region" description="Helical" evidence="1">
    <location>
        <begin position="299"/>
        <end position="322"/>
    </location>
</feature>
<dbReference type="RefSeq" id="WP_103080058.1">
    <property type="nucleotide sequence ID" value="NZ_CP021850.1"/>
</dbReference>
<dbReference type="AlphaFoldDB" id="A0A2K2FLK8"/>
<dbReference type="EMBL" id="NIOJ01000003">
    <property type="protein sequence ID" value="PNU01200.1"/>
    <property type="molecule type" value="Genomic_DNA"/>
</dbReference>
<evidence type="ECO:0008006" key="4">
    <source>
        <dbReference type="Google" id="ProtNLM"/>
    </source>
</evidence>
<evidence type="ECO:0000313" key="2">
    <source>
        <dbReference type="EMBL" id="PNU01200.1"/>
    </source>
</evidence>
<accession>A0A2K2FLK8</accession>
<evidence type="ECO:0000313" key="3">
    <source>
        <dbReference type="Proteomes" id="UP000236151"/>
    </source>
</evidence>
<keyword evidence="1" id="KW-1133">Transmembrane helix</keyword>
<gene>
    <name evidence="2" type="ORF">CDQ84_02105</name>
</gene>
<reference evidence="2 3" key="1">
    <citation type="submission" date="2017-06" db="EMBL/GenBank/DDBJ databases">
        <title>Investigating the central metabolism of Clostridium thermosuccinogenes.</title>
        <authorList>
            <person name="Koendjbiharie J.G."/>
            <person name="van Kranenburg R."/>
        </authorList>
    </citation>
    <scope>NUCLEOTIDE SEQUENCE [LARGE SCALE GENOMIC DNA]</scope>
    <source>
        <strain evidence="2 3">DSM 5806</strain>
    </source>
</reference>
<organism evidence="2 3">
    <name type="scientific">Clostridium thermosuccinogenes</name>
    <dbReference type="NCBI Taxonomy" id="84032"/>
    <lineage>
        <taxon>Bacteria</taxon>
        <taxon>Bacillati</taxon>
        <taxon>Bacillota</taxon>
        <taxon>Clostridia</taxon>
        <taxon>Eubacteriales</taxon>
        <taxon>Clostridiaceae</taxon>
        <taxon>Clostridium</taxon>
    </lineage>
</organism>
<comment type="caution">
    <text evidence="2">The sequence shown here is derived from an EMBL/GenBank/DDBJ whole genome shotgun (WGS) entry which is preliminary data.</text>
</comment>
<feature type="transmembrane region" description="Helical" evidence="1">
    <location>
        <begin position="76"/>
        <end position="97"/>
    </location>
</feature>
<dbReference type="Proteomes" id="UP000236151">
    <property type="component" value="Unassembled WGS sequence"/>
</dbReference>
<dbReference type="OrthoDB" id="2533487at2"/>
<feature type="transmembrane region" description="Helical" evidence="1">
    <location>
        <begin position="150"/>
        <end position="166"/>
    </location>
</feature>
<keyword evidence="1" id="KW-0472">Membrane</keyword>
<feature type="transmembrane region" description="Helical" evidence="1">
    <location>
        <begin position="241"/>
        <end position="263"/>
    </location>
</feature>
<name>A0A2K2FLK8_9CLOT</name>
<feature type="transmembrane region" description="Helical" evidence="1">
    <location>
        <begin position="43"/>
        <end position="64"/>
    </location>
</feature>
<feature type="transmembrane region" description="Helical" evidence="1">
    <location>
        <begin position="12"/>
        <end position="31"/>
    </location>
</feature>
<feature type="transmembrane region" description="Helical" evidence="1">
    <location>
        <begin position="212"/>
        <end position="229"/>
    </location>
</feature>